<gene>
    <name evidence="1" type="ORF">CGOC_LOCUS10211</name>
</gene>
<dbReference type="AlphaFoldDB" id="A0A3P7MS56"/>
<protein>
    <submittedName>
        <fullName evidence="1">Uncharacterized protein</fullName>
    </submittedName>
</protein>
<reference evidence="1 2" key="1">
    <citation type="submission" date="2018-11" db="EMBL/GenBank/DDBJ databases">
        <authorList>
            <consortium name="Pathogen Informatics"/>
        </authorList>
    </citation>
    <scope>NUCLEOTIDE SEQUENCE [LARGE SCALE GENOMIC DNA]</scope>
</reference>
<accession>A0A3P7MS56</accession>
<name>A0A3P7MS56_CYLGO</name>
<dbReference type="EMBL" id="UYRV01110191">
    <property type="protein sequence ID" value="VDN25827.1"/>
    <property type="molecule type" value="Genomic_DNA"/>
</dbReference>
<evidence type="ECO:0000313" key="2">
    <source>
        <dbReference type="Proteomes" id="UP000271889"/>
    </source>
</evidence>
<proteinExistence type="predicted"/>
<organism evidence="1 2">
    <name type="scientific">Cylicostephanus goldi</name>
    <name type="common">Nematode worm</name>
    <dbReference type="NCBI Taxonomy" id="71465"/>
    <lineage>
        <taxon>Eukaryota</taxon>
        <taxon>Metazoa</taxon>
        <taxon>Ecdysozoa</taxon>
        <taxon>Nematoda</taxon>
        <taxon>Chromadorea</taxon>
        <taxon>Rhabditida</taxon>
        <taxon>Rhabditina</taxon>
        <taxon>Rhabditomorpha</taxon>
        <taxon>Strongyloidea</taxon>
        <taxon>Strongylidae</taxon>
        <taxon>Cylicostephanus</taxon>
    </lineage>
</organism>
<evidence type="ECO:0000313" key="1">
    <source>
        <dbReference type="EMBL" id="VDN25827.1"/>
    </source>
</evidence>
<keyword evidence="2" id="KW-1185">Reference proteome</keyword>
<sequence>MERSYERFEFLLFGMVIRIAKRFRAQVNLGERIMIWIYDLDLDNVEQCFHAETFHFIDNYFSFFWHILTSKANYGKGFRYRKMIQDTAHSNYAASFRIEGCMSLIAFTPRAATSPCLYYV</sequence>
<dbReference type="Proteomes" id="UP000271889">
    <property type="component" value="Unassembled WGS sequence"/>
</dbReference>